<dbReference type="PROSITE" id="PS51257">
    <property type="entry name" value="PROKAR_LIPOPROTEIN"/>
    <property type="match status" value="1"/>
</dbReference>
<dbReference type="KEGG" id="meiy:MIN45_P1484"/>
<feature type="region of interest" description="Disordered" evidence="1">
    <location>
        <begin position="60"/>
        <end position="128"/>
    </location>
</feature>
<evidence type="ECO:0000313" key="4">
    <source>
        <dbReference type="Proteomes" id="UP001321450"/>
    </source>
</evidence>
<keyword evidence="4" id="KW-1185">Reference proteome</keyword>
<dbReference type="AlphaFoldDB" id="A0AAU9CYK8"/>
<dbReference type="Proteomes" id="UP001321450">
    <property type="component" value="Chromosome"/>
</dbReference>
<feature type="compositionally biased region" description="Basic residues" evidence="1">
    <location>
        <begin position="119"/>
        <end position="128"/>
    </location>
</feature>
<evidence type="ECO:0008006" key="5">
    <source>
        <dbReference type="Google" id="ProtNLM"/>
    </source>
</evidence>
<dbReference type="RefSeq" id="WP_286291391.1">
    <property type="nucleotide sequence ID" value="NZ_AP024718.1"/>
</dbReference>
<dbReference type="EMBL" id="AP024718">
    <property type="protein sequence ID" value="BCX89114.1"/>
    <property type="molecule type" value="Genomic_DNA"/>
</dbReference>
<reference evidence="4" key="1">
    <citation type="journal article" date="2024" name="Int. J. Syst. Evol. Microbiol.">
        <title>Methylomarinovum tepidoasis sp. nov., a moderately thermophilic methanotroph of the family Methylothermaceae isolated from a deep-sea hydrothermal field.</title>
        <authorList>
            <person name="Hirayama H."/>
            <person name="Takaki Y."/>
            <person name="Abe M."/>
            <person name="Miyazaki M."/>
            <person name="Uematsu K."/>
            <person name="Matsui Y."/>
            <person name="Takai K."/>
        </authorList>
    </citation>
    <scope>NUCLEOTIDE SEQUENCE [LARGE SCALE GENOMIC DNA]</scope>
    <source>
        <strain evidence="4">IN45</strain>
    </source>
</reference>
<sequence>MKKPLRGLLAFPAAGIALLLSGCTSDGIGYTSVGVWYGYPYYGSGWDYYPYPCCWDDDDHHHHPDRPKPVTPIQPANPRPLPGRPITTPGAPSRPKPPSNIGRPRPRPSIQPMRAPRAMPRRGGGRRR</sequence>
<evidence type="ECO:0000313" key="3">
    <source>
        <dbReference type="EMBL" id="BCX89114.1"/>
    </source>
</evidence>
<name>A0AAU9CYK8_9GAMM</name>
<evidence type="ECO:0000256" key="1">
    <source>
        <dbReference type="SAM" id="MobiDB-lite"/>
    </source>
</evidence>
<proteinExistence type="predicted"/>
<keyword evidence="2" id="KW-0732">Signal</keyword>
<accession>A0AAU9CYK8</accession>
<feature type="chain" id="PRO_5044009456" description="Lipoprotein" evidence="2">
    <location>
        <begin position="20"/>
        <end position="128"/>
    </location>
</feature>
<gene>
    <name evidence="3" type="ORF">MIN45_P1484</name>
</gene>
<evidence type="ECO:0000256" key="2">
    <source>
        <dbReference type="SAM" id="SignalP"/>
    </source>
</evidence>
<feature type="signal peptide" evidence="2">
    <location>
        <begin position="1"/>
        <end position="19"/>
    </location>
</feature>
<protein>
    <recommendedName>
        <fullName evidence="5">Lipoprotein</fullName>
    </recommendedName>
</protein>
<organism evidence="3 4">
    <name type="scientific">Methylomarinovum tepidoasis</name>
    <dbReference type="NCBI Taxonomy" id="2840183"/>
    <lineage>
        <taxon>Bacteria</taxon>
        <taxon>Pseudomonadati</taxon>
        <taxon>Pseudomonadota</taxon>
        <taxon>Gammaproteobacteria</taxon>
        <taxon>Methylococcales</taxon>
        <taxon>Methylothermaceae</taxon>
        <taxon>Methylomarinovum</taxon>
    </lineage>
</organism>
<feature type="compositionally biased region" description="Pro residues" evidence="1">
    <location>
        <begin position="69"/>
        <end position="83"/>
    </location>
</feature>